<dbReference type="SUPFAM" id="SSF56112">
    <property type="entry name" value="Protein kinase-like (PK-like)"/>
    <property type="match status" value="1"/>
</dbReference>
<dbReference type="InterPro" id="IPR001245">
    <property type="entry name" value="Ser-Thr/Tyr_kinase_cat_dom"/>
</dbReference>
<keyword evidence="6" id="KW-0560">Oxidoreductase</keyword>
<dbReference type="FunFam" id="3.40.30.10:FF:000011">
    <property type="entry name" value="Peroxiredoxin PRX1"/>
    <property type="match status" value="1"/>
</dbReference>
<dbReference type="Pfam" id="PF00578">
    <property type="entry name" value="AhpC-TSA"/>
    <property type="match status" value="1"/>
</dbReference>
<dbReference type="InterPro" id="IPR019479">
    <property type="entry name" value="Peroxiredoxin_C"/>
</dbReference>
<dbReference type="EMBL" id="JAYKXP010000049">
    <property type="protein sequence ID" value="KAK7036768.1"/>
    <property type="molecule type" value="Genomic_DNA"/>
</dbReference>
<keyword evidence="7" id="KW-0676">Redox-active center</keyword>
<dbReference type="Gene3D" id="3.30.1020.10">
    <property type="entry name" value="Antioxidant, Horf6, Chain A, domain2"/>
    <property type="match status" value="1"/>
</dbReference>
<evidence type="ECO:0000256" key="1">
    <source>
        <dbReference type="ARBA" id="ARBA00022527"/>
    </source>
</evidence>
<dbReference type="GO" id="GO:0051920">
    <property type="term" value="F:peroxiredoxin activity"/>
    <property type="evidence" value="ECO:0007669"/>
    <property type="project" value="InterPro"/>
</dbReference>
<dbReference type="InterPro" id="IPR013766">
    <property type="entry name" value="Thioredoxin_domain"/>
</dbReference>
<gene>
    <name evidence="12" type="ORF">VNI00_011434</name>
</gene>
<dbReference type="Gene3D" id="1.10.510.10">
    <property type="entry name" value="Transferase(Phosphotransferase) domain 1"/>
    <property type="match status" value="1"/>
</dbReference>
<name>A0AAW0CDU2_9AGAR</name>
<organism evidence="12 13">
    <name type="scientific">Paramarasmius palmivorus</name>
    <dbReference type="NCBI Taxonomy" id="297713"/>
    <lineage>
        <taxon>Eukaryota</taxon>
        <taxon>Fungi</taxon>
        <taxon>Dikarya</taxon>
        <taxon>Basidiomycota</taxon>
        <taxon>Agaricomycotina</taxon>
        <taxon>Agaricomycetes</taxon>
        <taxon>Agaricomycetidae</taxon>
        <taxon>Agaricales</taxon>
        <taxon>Marasmiineae</taxon>
        <taxon>Marasmiaceae</taxon>
        <taxon>Paramarasmius</taxon>
    </lineage>
</organism>
<evidence type="ECO:0000256" key="6">
    <source>
        <dbReference type="ARBA" id="ARBA00023002"/>
    </source>
</evidence>
<dbReference type="Gene3D" id="3.40.30.10">
    <property type="entry name" value="Glutaredoxin"/>
    <property type="match status" value="1"/>
</dbReference>
<dbReference type="PROSITE" id="PS00108">
    <property type="entry name" value="PROTEIN_KINASE_ST"/>
    <property type="match status" value="1"/>
</dbReference>
<evidence type="ECO:0000256" key="9">
    <source>
        <dbReference type="PROSITE-ProRule" id="PRU10141"/>
    </source>
</evidence>
<dbReference type="PANTHER" id="PTHR44329:SF214">
    <property type="entry name" value="PROTEIN KINASE DOMAIN-CONTAINING PROTEIN"/>
    <property type="match status" value="1"/>
</dbReference>
<feature type="binding site" evidence="9">
    <location>
        <position position="765"/>
    </location>
    <ligand>
        <name>ATP</name>
        <dbReference type="ChEBI" id="CHEBI:30616"/>
    </ligand>
</feature>
<dbReference type="InterPro" id="IPR008271">
    <property type="entry name" value="Ser/Thr_kinase_AS"/>
</dbReference>
<dbReference type="InterPro" id="IPR017441">
    <property type="entry name" value="Protein_kinase_ATP_BS"/>
</dbReference>
<comment type="caution">
    <text evidence="12">The sequence shown here is derived from an EMBL/GenBank/DDBJ whole genome shotgun (WGS) entry which is preliminary data.</text>
</comment>
<protein>
    <submittedName>
        <fullName evidence="12">Uncharacterized protein</fullName>
    </submittedName>
</protein>
<keyword evidence="1" id="KW-0418">Kinase</keyword>
<dbReference type="SUPFAM" id="SSF52833">
    <property type="entry name" value="Thioredoxin-like"/>
    <property type="match status" value="1"/>
</dbReference>
<feature type="domain" description="Protein kinase" evidence="10">
    <location>
        <begin position="732"/>
        <end position="941"/>
    </location>
</feature>
<dbReference type="AlphaFoldDB" id="A0AAW0CDU2"/>
<dbReference type="InterPro" id="IPR000719">
    <property type="entry name" value="Prot_kinase_dom"/>
</dbReference>
<dbReference type="Pfam" id="PF10417">
    <property type="entry name" value="1-cysPrx_C"/>
    <property type="match status" value="1"/>
</dbReference>
<dbReference type="InterPro" id="IPR051681">
    <property type="entry name" value="Ser/Thr_Kinases-Pseudokinases"/>
</dbReference>
<evidence type="ECO:0000256" key="8">
    <source>
        <dbReference type="ARBA" id="ARBA00025719"/>
    </source>
</evidence>
<evidence type="ECO:0000313" key="13">
    <source>
        <dbReference type="Proteomes" id="UP001383192"/>
    </source>
</evidence>
<reference evidence="12 13" key="1">
    <citation type="submission" date="2024-01" db="EMBL/GenBank/DDBJ databases">
        <title>A draft genome for a cacao thread blight-causing isolate of Paramarasmius palmivorus.</title>
        <authorList>
            <person name="Baruah I.K."/>
            <person name="Bukari Y."/>
            <person name="Amoako-Attah I."/>
            <person name="Meinhardt L.W."/>
            <person name="Bailey B.A."/>
            <person name="Cohen S.P."/>
        </authorList>
    </citation>
    <scope>NUCLEOTIDE SEQUENCE [LARGE SCALE GENOMIC DNA]</scope>
    <source>
        <strain evidence="12 13">GH-12</strain>
    </source>
</reference>
<keyword evidence="2" id="KW-0575">Peroxidase</keyword>
<keyword evidence="13" id="KW-1185">Reference proteome</keyword>
<dbReference type="GO" id="GO:0004674">
    <property type="term" value="F:protein serine/threonine kinase activity"/>
    <property type="evidence" value="ECO:0007669"/>
    <property type="project" value="UniProtKB-KW"/>
</dbReference>
<evidence type="ECO:0000259" key="10">
    <source>
        <dbReference type="PROSITE" id="PS50011"/>
    </source>
</evidence>
<dbReference type="SMART" id="SM00220">
    <property type="entry name" value="S_TKc"/>
    <property type="match status" value="1"/>
</dbReference>
<evidence type="ECO:0000256" key="2">
    <source>
        <dbReference type="ARBA" id="ARBA00022559"/>
    </source>
</evidence>
<dbReference type="PROSITE" id="PS00107">
    <property type="entry name" value="PROTEIN_KINASE_ATP"/>
    <property type="match status" value="1"/>
</dbReference>
<dbReference type="Pfam" id="PF07714">
    <property type="entry name" value="PK_Tyr_Ser-Thr"/>
    <property type="match status" value="1"/>
</dbReference>
<dbReference type="PANTHER" id="PTHR44329">
    <property type="entry name" value="SERINE/THREONINE-PROTEIN KINASE TNNI3K-RELATED"/>
    <property type="match status" value="1"/>
</dbReference>
<dbReference type="InterPro" id="IPR036249">
    <property type="entry name" value="Thioredoxin-like_sf"/>
</dbReference>
<evidence type="ECO:0000256" key="5">
    <source>
        <dbReference type="ARBA" id="ARBA00022862"/>
    </source>
</evidence>
<dbReference type="CDD" id="cd03016">
    <property type="entry name" value="PRX_1cys"/>
    <property type="match status" value="1"/>
</dbReference>
<evidence type="ECO:0000256" key="3">
    <source>
        <dbReference type="ARBA" id="ARBA00022741"/>
    </source>
</evidence>
<dbReference type="Proteomes" id="UP001383192">
    <property type="component" value="Unassembled WGS sequence"/>
</dbReference>
<keyword evidence="4 9" id="KW-0067">ATP-binding</keyword>
<evidence type="ECO:0000313" key="12">
    <source>
        <dbReference type="EMBL" id="KAK7036768.1"/>
    </source>
</evidence>
<dbReference type="InterPro" id="IPR000866">
    <property type="entry name" value="AhpC/TSA"/>
</dbReference>
<dbReference type="InterPro" id="IPR045020">
    <property type="entry name" value="PRX_1cys"/>
</dbReference>
<keyword evidence="1" id="KW-0808">Transferase</keyword>
<comment type="similarity">
    <text evidence="8">Belongs to the peroxiredoxin family. Prx6 subfamily.</text>
</comment>
<dbReference type="PROSITE" id="PS50011">
    <property type="entry name" value="PROTEIN_KINASE_DOM"/>
    <property type="match status" value="1"/>
</dbReference>
<dbReference type="GO" id="GO:0005524">
    <property type="term" value="F:ATP binding"/>
    <property type="evidence" value="ECO:0007669"/>
    <property type="project" value="UniProtKB-UniRule"/>
</dbReference>
<keyword evidence="1" id="KW-0723">Serine/threonine-protein kinase</keyword>
<dbReference type="PROSITE" id="PS51352">
    <property type="entry name" value="THIOREDOXIN_2"/>
    <property type="match status" value="1"/>
</dbReference>
<accession>A0AAW0CDU2</accession>
<sequence>MADIQKHEYHLRLGSTAPDFEAETTIGKIKFHEYLGDSWGILFSHPGDFTPVCTTELGEVARRAPDFAKRNTKVIGISANGLDEHNKWIQDINSFGGKTAGPTDVQFPIIADADRKISYTYDMLDYQDATNRDAKGLPFTIRTVFIIDPKKIIRLKLDYPAVAGRNFDEIIRVLDALQAGDKHRIATPVNWKQGEDVIVHASVGKEEAKTLFPEHVEHLAADPVEKEIEGAEFWDITAGRQQYHPLHYDGFLSPIQPHAVCLTGRLDNATRRSTLYPTIHLEVLAFERVTSPSRIHVYNIYSSDLFEASLDELENVVPRPIFQDLNIPSRIYPAVQSALKEAEEAFVYLQRQAEHVLETAITLIKRCPLSESPGKRTSITLERHSLSVIVKFFTFLRFRNSAVYAEMVDSLLNNRVPYCVSPPESLQDELPLRGKEIFSMYHDYIQQVRFKKLFRSFTKFFQTDIHEMRRPMPTTYDIAVSTLSELDTRMEVLHPKWEPAHVRKDVWLEAFNVQCWDFCREADVFFGSASEEDGQEFILPDTCFGTLDEYFGGSSRGNPEAITLDAFFPISPTIALYVIQGGNWPDDTRPLTTVEVGEELYTDVHLRNAMVLSNVPYDPNLMRQPFITLDESYPPEELKPCLSGPSSSHLNPNHVRRFSAGGPRIYFCSLSSIYRSISSYDLFRVRWMGDTFVDYSHLKQRCRQKYWTSSVAKMLTVKGDVKVLDLTDEVEVIGKDPVGFGAFSDVWMGKWYDKVEGIERMVAIKYLRQVMVKNIREKFLKRLQAEVHIWHQLCHRNLASLYGLVRNTNSIGMVSPWCDNGTLCEYIKRNQSTNRLKLLIQIASGIAYLHHFVPPVVHGDLKASNILVDSDGQAVITDFGLSKVMQDLTRSTRWMSPELIQGLVEEEESTSKVPRVTTFSDVYAFASVCLEASLIKIPIRN</sequence>
<keyword evidence="3 9" id="KW-0547">Nucleotide-binding</keyword>
<proteinExistence type="inferred from homology"/>
<keyword evidence="5" id="KW-0049">Antioxidant</keyword>
<evidence type="ECO:0000256" key="4">
    <source>
        <dbReference type="ARBA" id="ARBA00022840"/>
    </source>
</evidence>
<dbReference type="InterPro" id="IPR011009">
    <property type="entry name" value="Kinase-like_dom_sf"/>
</dbReference>
<feature type="domain" description="Thioredoxin" evidence="11">
    <location>
        <begin position="11"/>
        <end position="179"/>
    </location>
</feature>
<evidence type="ECO:0000259" key="11">
    <source>
        <dbReference type="PROSITE" id="PS51352"/>
    </source>
</evidence>
<evidence type="ECO:0000256" key="7">
    <source>
        <dbReference type="ARBA" id="ARBA00023284"/>
    </source>
</evidence>